<reference evidence="3" key="2">
    <citation type="submission" date="2020-05" db="EMBL/GenBank/DDBJ databases">
        <authorList>
            <person name="Kim H.-S."/>
            <person name="Proctor R.H."/>
            <person name="Brown D.W."/>
        </authorList>
    </citation>
    <scope>NUCLEOTIDE SEQUENCE</scope>
    <source>
        <strain evidence="3">NRRL 22465</strain>
    </source>
</reference>
<evidence type="ECO:0000259" key="2">
    <source>
        <dbReference type="Pfam" id="PF25545"/>
    </source>
</evidence>
<evidence type="ECO:0000313" key="3">
    <source>
        <dbReference type="EMBL" id="KAF4979999.1"/>
    </source>
</evidence>
<dbReference type="Proteomes" id="UP000635477">
    <property type="component" value="Unassembled WGS sequence"/>
</dbReference>
<reference evidence="3" key="1">
    <citation type="journal article" date="2020" name="BMC Genomics">
        <title>Correction to: Identification and distribution of gene clusters required for synthesis of sphingolipid metabolism inhibitors in diverse species of the filamentous fungus Fusarium.</title>
        <authorList>
            <person name="Kim H.S."/>
            <person name="Lohmar J.M."/>
            <person name="Busman M."/>
            <person name="Brown D.W."/>
            <person name="Naumann T.A."/>
            <person name="Divon H.H."/>
            <person name="Lysoe E."/>
            <person name="Uhlig S."/>
            <person name="Proctor R.H."/>
        </authorList>
    </citation>
    <scope>NUCLEOTIDE SEQUENCE</scope>
    <source>
        <strain evidence="3">NRRL 22465</strain>
    </source>
</reference>
<dbReference type="OrthoDB" id="5426775at2759"/>
<feature type="domain" description="DUF7924" evidence="2">
    <location>
        <begin position="283"/>
        <end position="435"/>
    </location>
</feature>
<gene>
    <name evidence="3" type="ORF">FZEAL_3861</name>
</gene>
<evidence type="ECO:0000256" key="1">
    <source>
        <dbReference type="SAM" id="MobiDB-lite"/>
    </source>
</evidence>
<feature type="region of interest" description="Disordered" evidence="1">
    <location>
        <begin position="1"/>
        <end position="40"/>
    </location>
</feature>
<dbReference type="Pfam" id="PF25545">
    <property type="entry name" value="DUF7924"/>
    <property type="match status" value="1"/>
</dbReference>
<feature type="region of interest" description="Disordered" evidence="1">
    <location>
        <begin position="120"/>
        <end position="185"/>
    </location>
</feature>
<name>A0A8H4UMV1_9HYPO</name>
<protein>
    <recommendedName>
        <fullName evidence="2">DUF7924 domain-containing protein</fullName>
    </recommendedName>
</protein>
<feature type="compositionally biased region" description="Pro residues" evidence="1">
    <location>
        <begin position="129"/>
        <end position="139"/>
    </location>
</feature>
<evidence type="ECO:0000313" key="4">
    <source>
        <dbReference type="Proteomes" id="UP000635477"/>
    </source>
</evidence>
<feature type="compositionally biased region" description="Polar residues" evidence="1">
    <location>
        <begin position="146"/>
        <end position="178"/>
    </location>
</feature>
<dbReference type="PANTHER" id="PTHR42470:SF1">
    <property type="entry name" value="VAST DOMAIN-CONTAINING PROTEIN"/>
    <property type="match status" value="1"/>
</dbReference>
<accession>A0A8H4UMV1</accession>
<dbReference type="PANTHER" id="PTHR42470">
    <property type="entry name" value="VAST DOMAIN-CONTAINING PROTEIN"/>
    <property type="match status" value="1"/>
</dbReference>
<dbReference type="InterPro" id="IPR057684">
    <property type="entry name" value="DUF7924"/>
</dbReference>
<keyword evidence="4" id="KW-1185">Reference proteome</keyword>
<dbReference type="AlphaFoldDB" id="A0A8H4UMV1"/>
<sequence length="467" mass="51874">MDGSEQLNSIHPLQERSKKRSFSKLLSLSPSKASKRACQEQPQVPELLNDLMIHQPTPLSATFSTVAFLEDLAASQQPTEPFKRIGDWLEITYPSDSERKRLSSSDTFLRHFNKSFTQLAPRNVQSAPPMNPPNPPPPYARGQSGLGTPQTSRGRLASQSAATGSPAPTTGSKSSGSLVENPRYRDTNLAENNIFLRDSRKQLPPHISTLVSTVGRDRNSPVPSPNAIQSNFDLYAMEVEASEAEVEEFFRNNLAPRCGRDDAIKRSDRIPMNRTTLPSITPQHKLSNPVPDMMYGYNRSSGFATSQRTQISVTGNASVANSEGLLCPFFAIEFKGDGPSSNAACLNIAESLNQQLRQCQREEVRQLDSASFSIAMNGTEARLFVSWKEDKLTQMQKVNTFILQRPEEFIEFRKHVRNIVDWGRDTRLQNIQGALDALIDEGRKAASKSRPPPSAASNESSKRQRSR</sequence>
<feature type="region of interest" description="Disordered" evidence="1">
    <location>
        <begin position="442"/>
        <end position="467"/>
    </location>
</feature>
<proteinExistence type="predicted"/>
<feature type="compositionally biased region" description="Polar residues" evidence="1">
    <location>
        <begin position="1"/>
        <end position="11"/>
    </location>
</feature>
<feature type="compositionally biased region" description="Low complexity" evidence="1">
    <location>
        <begin position="23"/>
        <end position="32"/>
    </location>
</feature>
<comment type="caution">
    <text evidence="3">The sequence shown here is derived from an EMBL/GenBank/DDBJ whole genome shotgun (WGS) entry which is preliminary data.</text>
</comment>
<dbReference type="EMBL" id="JABEYC010000260">
    <property type="protein sequence ID" value="KAF4979999.1"/>
    <property type="molecule type" value="Genomic_DNA"/>
</dbReference>
<organism evidence="3 4">
    <name type="scientific">Fusarium zealandicum</name>
    <dbReference type="NCBI Taxonomy" id="1053134"/>
    <lineage>
        <taxon>Eukaryota</taxon>
        <taxon>Fungi</taxon>
        <taxon>Dikarya</taxon>
        <taxon>Ascomycota</taxon>
        <taxon>Pezizomycotina</taxon>
        <taxon>Sordariomycetes</taxon>
        <taxon>Hypocreomycetidae</taxon>
        <taxon>Hypocreales</taxon>
        <taxon>Nectriaceae</taxon>
        <taxon>Fusarium</taxon>
        <taxon>Fusarium staphyleae species complex</taxon>
    </lineage>
</organism>